<evidence type="ECO:0000313" key="1">
    <source>
        <dbReference type="EMBL" id="ROU18590.1"/>
    </source>
</evidence>
<sequence>MLLYCLFLRGAPHRFEAKIAVCTIMVPPMSCCGATWLRRSGMCSLLIILSNWRARMGVLEGEGACRPDKRSAIRRDTARLPDGGVPPYPAYSRWCTILLATLAQAHHQRTKTKQRGN</sequence>
<dbReference type="AlphaFoldDB" id="A0A3N2SFU6"/>
<gene>
    <name evidence="1" type="ORF">EB837_01655</name>
</gene>
<proteinExistence type="predicted"/>
<organism evidence="1 2">
    <name type="scientific">Kluyvera ascorbata</name>
    <dbReference type="NCBI Taxonomy" id="51288"/>
    <lineage>
        <taxon>Bacteria</taxon>
        <taxon>Pseudomonadati</taxon>
        <taxon>Pseudomonadota</taxon>
        <taxon>Gammaproteobacteria</taxon>
        <taxon>Enterobacterales</taxon>
        <taxon>Enterobacteriaceae</taxon>
        <taxon>Kluyvera</taxon>
    </lineage>
</organism>
<dbReference type="EMBL" id="RHFN01000001">
    <property type="protein sequence ID" value="ROU18590.1"/>
    <property type="molecule type" value="Genomic_DNA"/>
</dbReference>
<comment type="caution">
    <text evidence="1">The sequence shown here is derived from an EMBL/GenBank/DDBJ whole genome shotgun (WGS) entry which is preliminary data.</text>
</comment>
<name>A0A3N2SFU6_9ENTR</name>
<reference evidence="1 2" key="1">
    <citation type="submission" date="2018-10" db="EMBL/GenBank/DDBJ databases">
        <title>Horizontal transference of carbapenem resistance between Klebsiella pneumoniae and Kluyvera ascorbata during abdominal infection: a case report.</title>
        <authorList>
            <person name="Raro O.H.F."/>
            <person name="Lima-Morales D."/>
            <person name="Barth A.L."/>
            <person name="Paim T.G.S."/>
            <person name="Mott M.P."/>
            <person name="Riche C.V.W."/>
            <person name="Teixeira U.F."/>
            <person name="Waechter F."/>
            <person name="Dias C.A.G."/>
        </authorList>
    </citation>
    <scope>NUCLEOTIDE SEQUENCE [LARGE SCALE GENOMIC DNA]</scope>
    <source>
        <strain evidence="1 2">OT2</strain>
    </source>
</reference>
<evidence type="ECO:0000313" key="2">
    <source>
        <dbReference type="Proteomes" id="UP000268051"/>
    </source>
</evidence>
<accession>A0A3N2SFU6</accession>
<dbReference type="OrthoDB" id="6630237at2"/>
<protein>
    <submittedName>
        <fullName evidence="1">Uncharacterized protein</fullName>
    </submittedName>
</protein>
<dbReference type="Proteomes" id="UP000268051">
    <property type="component" value="Unassembled WGS sequence"/>
</dbReference>